<evidence type="ECO:0000313" key="3">
    <source>
        <dbReference type="Proteomes" id="UP000234882"/>
    </source>
</evidence>
<reference evidence="3" key="1">
    <citation type="submission" date="2017-12" db="EMBL/GenBank/DDBJ databases">
        <title>Genomic analysis of Paracoccus sp. CBA4604.</title>
        <authorList>
            <person name="Roh S.W."/>
            <person name="Kim J.Y."/>
            <person name="Kim J.S."/>
        </authorList>
    </citation>
    <scope>NUCLEOTIDE SEQUENCE [LARGE SCALE GENOMIC DNA]</scope>
    <source>
        <strain evidence="3">CBA4604</strain>
    </source>
</reference>
<dbReference type="PROSITE" id="PS51257">
    <property type="entry name" value="PROKAR_LIPOPROTEIN"/>
    <property type="match status" value="1"/>
</dbReference>
<keyword evidence="3" id="KW-1185">Reference proteome</keyword>
<dbReference type="Proteomes" id="UP000234882">
    <property type="component" value="Chromosome"/>
</dbReference>
<evidence type="ECO:0000313" key="2">
    <source>
        <dbReference type="EMBL" id="AUM74464.1"/>
    </source>
</evidence>
<accession>A0A2K9MFU2</accession>
<feature type="signal peptide" evidence="1">
    <location>
        <begin position="1"/>
        <end position="22"/>
    </location>
</feature>
<dbReference type="EMBL" id="CP025583">
    <property type="protein sequence ID" value="AUM74464.1"/>
    <property type="molecule type" value="Genomic_DNA"/>
</dbReference>
<sequence length="136" mass="14200">MRHPLIAPVLACALLAGCVANDTPVTTRPAPFVDRDRALIQSAIIDDMKDPGAAQLRKLVAYDLSEGQGRVLCGEVNGKNSFGAYGGFQPFFLRIKDGRAVTSYVGAAASDDVWGRLATKGCTAAASGQMMVAGAK</sequence>
<proteinExistence type="predicted"/>
<gene>
    <name evidence="2" type="ORF">CYR75_09405</name>
</gene>
<keyword evidence="1" id="KW-0732">Signal</keyword>
<evidence type="ECO:0000256" key="1">
    <source>
        <dbReference type="SAM" id="SignalP"/>
    </source>
</evidence>
<protein>
    <submittedName>
        <fullName evidence="2">Uncharacterized protein</fullName>
    </submittedName>
</protein>
<name>A0A2K9MFU2_9RHOB</name>
<dbReference type="KEGG" id="paru:CYR75_09405"/>
<feature type="chain" id="PRO_5014752696" evidence="1">
    <location>
        <begin position="23"/>
        <end position="136"/>
    </location>
</feature>
<dbReference type="AlphaFoldDB" id="A0A2K9MFU2"/>
<dbReference type="RefSeq" id="WP_101499810.1">
    <property type="nucleotide sequence ID" value="NZ_CP025583.1"/>
</dbReference>
<organism evidence="2 3">
    <name type="scientific">Paracoccus jeotgali</name>
    <dbReference type="NCBI Taxonomy" id="2065379"/>
    <lineage>
        <taxon>Bacteria</taxon>
        <taxon>Pseudomonadati</taxon>
        <taxon>Pseudomonadota</taxon>
        <taxon>Alphaproteobacteria</taxon>
        <taxon>Rhodobacterales</taxon>
        <taxon>Paracoccaceae</taxon>
        <taxon>Paracoccus</taxon>
    </lineage>
</organism>
<dbReference type="OrthoDB" id="7433579at2"/>